<organism evidence="5 6">
    <name type="scientific">Oceanospirillum sediminis</name>
    <dbReference type="NCBI Taxonomy" id="2760088"/>
    <lineage>
        <taxon>Bacteria</taxon>
        <taxon>Pseudomonadati</taxon>
        <taxon>Pseudomonadota</taxon>
        <taxon>Gammaproteobacteria</taxon>
        <taxon>Oceanospirillales</taxon>
        <taxon>Oceanospirillaceae</taxon>
        <taxon>Oceanospirillum</taxon>
    </lineage>
</organism>
<protein>
    <submittedName>
        <fullName evidence="5">Helix-turn-helix transcriptional regulator</fullName>
    </submittedName>
</protein>
<dbReference type="AlphaFoldDB" id="A0A839IXV5"/>
<evidence type="ECO:0000313" key="6">
    <source>
        <dbReference type="Proteomes" id="UP000565262"/>
    </source>
</evidence>
<sequence length="294" mass="33524">MASTTSSGDRVVSGSPDVQHSDYLLSRLWFQSQQLMDRPQEGFPALVFHCRDMQSLHRVHFYQPTLLLVLKGAKRIESPYDAICPQGNLLLIAQGSEFPFSNIPDDVYTALVICFQPDDFPFAGPADHTPELDIVQACNNVLTVIEQMMSLADLPADNPDIRALLWQQRRRELAQILTVLNQDKVLRVTDNPGWKQKLADLLQTDLSSTWQINEVCQMLAISESSLRRRLKEENTGFRELLEDLRLTHGLGLLQTTQWPVNQVALSCGYQSASRFSERFRKRFRISPAELRKAR</sequence>
<dbReference type="Gene3D" id="1.10.10.60">
    <property type="entry name" value="Homeodomain-like"/>
    <property type="match status" value="1"/>
</dbReference>
<dbReference type="PANTHER" id="PTHR47894">
    <property type="entry name" value="HTH-TYPE TRANSCRIPTIONAL REGULATOR GADX"/>
    <property type="match status" value="1"/>
</dbReference>
<dbReference type="GO" id="GO:0003700">
    <property type="term" value="F:DNA-binding transcription factor activity"/>
    <property type="evidence" value="ECO:0007669"/>
    <property type="project" value="InterPro"/>
</dbReference>
<name>A0A839IXV5_9GAMM</name>
<dbReference type="InterPro" id="IPR020449">
    <property type="entry name" value="Tscrpt_reg_AraC-type_HTH"/>
</dbReference>
<dbReference type="SUPFAM" id="SSF46689">
    <property type="entry name" value="Homeodomain-like"/>
    <property type="match status" value="1"/>
</dbReference>
<dbReference type="InterPro" id="IPR009057">
    <property type="entry name" value="Homeodomain-like_sf"/>
</dbReference>
<feature type="domain" description="HTH araC/xylS-type" evidence="4">
    <location>
        <begin position="196"/>
        <end position="293"/>
    </location>
</feature>
<dbReference type="GO" id="GO:0005829">
    <property type="term" value="C:cytosol"/>
    <property type="evidence" value="ECO:0007669"/>
    <property type="project" value="TreeGrafter"/>
</dbReference>
<keyword evidence="2" id="KW-0238">DNA-binding</keyword>
<dbReference type="PROSITE" id="PS00041">
    <property type="entry name" value="HTH_ARAC_FAMILY_1"/>
    <property type="match status" value="1"/>
</dbReference>
<dbReference type="RefSeq" id="WP_182811898.1">
    <property type="nucleotide sequence ID" value="NZ_JACJFM010000057.1"/>
</dbReference>
<dbReference type="InterPro" id="IPR018060">
    <property type="entry name" value="HTH_AraC"/>
</dbReference>
<evidence type="ECO:0000256" key="2">
    <source>
        <dbReference type="ARBA" id="ARBA00023125"/>
    </source>
</evidence>
<gene>
    <name evidence="5" type="ORF">H4O21_23140</name>
</gene>
<accession>A0A839IXV5</accession>
<dbReference type="Proteomes" id="UP000565262">
    <property type="component" value="Unassembled WGS sequence"/>
</dbReference>
<dbReference type="GO" id="GO:0000976">
    <property type="term" value="F:transcription cis-regulatory region binding"/>
    <property type="evidence" value="ECO:0007669"/>
    <property type="project" value="TreeGrafter"/>
</dbReference>
<keyword evidence="1" id="KW-0805">Transcription regulation</keyword>
<proteinExistence type="predicted"/>
<evidence type="ECO:0000259" key="4">
    <source>
        <dbReference type="PROSITE" id="PS01124"/>
    </source>
</evidence>
<evidence type="ECO:0000256" key="1">
    <source>
        <dbReference type="ARBA" id="ARBA00023015"/>
    </source>
</evidence>
<dbReference type="EMBL" id="JACJFM010000057">
    <property type="protein sequence ID" value="MBB1489510.1"/>
    <property type="molecule type" value="Genomic_DNA"/>
</dbReference>
<dbReference type="PRINTS" id="PR00032">
    <property type="entry name" value="HTHARAC"/>
</dbReference>
<evidence type="ECO:0000313" key="5">
    <source>
        <dbReference type="EMBL" id="MBB1489510.1"/>
    </source>
</evidence>
<dbReference type="InterPro" id="IPR018062">
    <property type="entry name" value="HTH_AraC-typ_CS"/>
</dbReference>
<keyword evidence="3" id="KW-0804">Transcription</keyword>
<dbReference type="PROSITE" id="PS01124">
    <property type="entry name" value="HTH_ARAC_FAMILY_2"/>
    <property type="match status" value="1"/>
</dbReference>
<dbReference type="SMART" id="SM00342">
    <property type="entry name" value="HTH_ARAC"/>
    <property type="match status" value="1"/>
</dbReference>
<dbReference type="PANTHER" id="PTHR47894:SF4">
    <property type="entry name" value="HTH-TYPE TRANSCRIPTIONAL REGULATOR GADX"/>
    <property type="match status" value="1"/>
</dbReference>
<dbReference type="Pfam" id="PF12833">
    <property type="entry name" value="HTH_18"/>
    <property type="match status" value="1"/>
</dbReference>
<keyword evidence="6" id="KW-1185">Reference proteome</keyword>
<comment type="caution">
    <text evidence="5">The sequence shown here is derived from an EMBL/GenBank/DDBJ whole genome shotgun (WGS) entry which is preliminary data.</text>
</comment>
<reference evidence="5 6" key="1">
    <citation type="submission" date="2020-08" db="EMBL/GenBank/DDBJ databases">
        <title>Oceanospirillum sp. nov. isolated from marine sediment.</title>
        <authorList>
            <person name="Ji X."/>
        </authorList>
    </citation>
    <scope>NUCLEOTIDE SEQUENCE [LARGE SCALE GENOMIC DNA]</scope>
    <source>
        <strain evidence="5 6">D5</strain>
    </source>
</reference>
<evidence type="ECO:0000256" key="3">
    <source>
        <dbReference type="ARBA" id="ARBA00023163"/>
    </source>
</evidence>